<feature type="transmembrane region" description="Helical" evidence="1">
    <location>
        <begin position="12"/>
        <end position="31"/>
    </location>
</feature>
<comment type="caution">
    <text evidence="2">The sequence shown here is derived from an EMBL/GenBank/DDBJ whole genome shotgun (WGS) entry which is preliminary data.</text>
</comment>
<dbReference type="GeneID" id="93846602"/>
<name>A0AAD2SVY3_STRCV</name>
<evidence type="ECO:0000256" key="1">
    <source>
        <dbReference type="SAM" id="Phobius"/>
    </source>
</evidence>
<proteinExistence type="predicted"/>
<keyword evidence="1" id="KW-0472">Membrane</keyword>
<accession>A0AAD2SVY3</accession>
<organism evidence="2 3">
    <name type="scientific">Streptococcus constellatus subsp. constellatus SK53</name>
    <dbReference type="NCBI Taxonomy" id="1095730"/>
    <lineage>
        <taxon>Bacteria</taxon>
        <taxon>Bacillati</taxon>
        <taxon>Bacillota</taxon>
        <taxon>Bacilli</taxon>
        <taxon>Lactobacillales</taxon>
        <taxon>Streptococcaceae</taxon>
        <taxon>Streptococcus</taxon>
        <taxon>Streptococcus anginosus group</taxon>
    </lineage>
</organism>
<keyword evidence="1" id="KW-1133">Transmembrane helix</keyword>
<dbReference type="EMBL" id="AICQ01000018">
    <property type="protein sequence ID" value="EID21025.1"/>
    <property type="molecule type" value="Genomic_DNA"/>
</dbReference>
<sequence>MKSIYIVILKKRWYLFGFLIFIGFCMNLFLWNESSQLIRVYPALQILKKESRQNSYETVYNPSADSSGLVKDASKEERRSLYKVLSTYLRKLGETSPFYYQKLNYLKGGKLQPLTDSVLQSSLLSNDWDSLLLDNILIRRLEKQQAQELNAEFKKINFPITLRTLSKTYQSQHDYYITNFIFGISISSILFIFSSIIIYWLLGVTIKICQSEIKVLRLIGLSGEQISQNLSYLLIAPIIFAFLGFFVYVSILNIKFIWADYIYLGGLNILLFVAAFIISKRRLKGVLYDLS</sequence>
<feature type="transmembrane region" description="Helical" evidence="1">
    <location>
        <begin position="261"/>
        <end position="278"/>
    </location>
</feature>
<dbReference type="AlphaFoldDB" id="A0AAD2SVY3"/>
<evidence type="ECO:0000313" key="2">
    <source>
        <dbReference type="EMBL" id="EID21025.1"/>
    </source>
</evidence>
<dbReference type="RefSeq" id="WP_006269867.1">
    <property type="nucleotide sequence ID" value="NZ_AICQ01000018.1"/>
</dbReference>
<reference evidence="2 3" key="1">
    <citation type="submission" date="2012-01" db="EMBL/GenBank/DDBJ databases">
        <authorList>
            <person name="Harkins D.M."/>
            <person name="Madupu R."/>
            <person name="Durkin A.S."/>
            <person name="Torralba M."/>
            <person name="Methe B."/>
            <person name="Sutton G.G."/>
            <person name="Nelson K.E."/>
        </authorList>
    </citation>
    <scope>NUCLEOTIDE SEQUENCE [LARGE SCALE GENOMIC DNA]</scope>
    <source>
        <strain evidence="2 3">SK53</strain>
    </source>
</reference>
<evidence type="ECO:0000313" key="3">
    <source>
        <dbReference type="Proteomes" id="UP000005070"/>
    </source>
</evidence>
<protein>
    <submittedName>
        <fullName evidence="2">Uncharacterized protein</fullName>
    </submittedName>
</protein>
<gene>
    <name evidence="2" type="ORF">HMPREF1044_1222</name>
</gene>
<keyword evidence="1" id="KW-0812">Transmembrane</keyword>
<feature type="transmembrane region" description="Helical" evidence="1">
    <location>
        <begin position="180"/>
        <end position="209"/>
    </location>
</feature>
<feature type="transmembrane region" description="Helical" evidence="1">
    <location>
        <begin position="230"/>
        <end position="249"/>
    </location>
</feature>
<dbReference type="Proteomes" id="UP000005070">
    <property type="component" value="Unassembled WGS sequence"/>
</dbReference>